<organism evidence="2 3">
    <name type="scientific">Zea mays</name>
    <name type="common">Maize</name>
    <dbReference type="NCBI Taxonomy" id="4577"/>
    <lineage>
        <taxon>Eukaryota</taxon>
        <taxon>Viridiplantae</taxon>
        <taxon>Streptophyta</taxon>
        <taxon>Embryophyta</taxon>
        <taxon>Tracheophyta</taxon>
        <taxon>Spermatophyta</taxon>
        <taxon>Magnoliopsida</taxon>
        <taxon>Liliopsida</taxon>
        <taxon>Poales</taxon>
        <taxon>Poaceae</taxon>
        <taxon>PACMAD clade</taxon>
        <taxon>Panicoideae</taxon>
        <taxon>Andropogonodae</taxon>
        <taxon>Andropogoneae</taxon>
        <taxon>Tripsacinae</taxon>
        <taxon>Zea</taxon>
    </lineage>
</organism>
<dbReference type="AlphaFoldDB" id="A0A3L6EMC2"/>
<evidence type="ECO:0000313" key="2">
    <source>
        <dbReference type="EMBL" id="PWZ22232.1"/>
    </source>
</evidence>
<name>A0A3L6EMC2_MAIZE</name>
<feature type="region of interest" description="Disordered" evidence="1">
    <location>
        <begin position="33"/>
        <end position="90"/>
    </location>
</feature>
<feature type="compositionally biased region" description="Basic residues" evidence="1">
    <location>
        <begin position="54"/>
        <end position="66"/>
    </location>
</feature>
<feature type="compositionally biased region" description="Polar residues" evidence="1">
    <location>
        <begin position="75"/>
        <end position="85"/>
    </location>
</feature>
<evidence type="ECO:0000256" key="1">
    <source>
        <dbReference type="SAM" id="MobiDB-lite"/>
    </source>
</evidence>
<sequence length="122" mass="13709">MQGSGPRGGTLQEFKRRESVWKRVTLLQSTTGADHLSPIPLAPNFEEVAPPVRGNRRKRHRAKRRRAVFEDAQAMRQQSPATVSTEELDAPTALEKISTEKDQPVKPMKSPSCVLEFLVEMT</sequence>
<comment type="caution">
    <text evidence="2">The sequence shown here is derived from an EMBL/GenBank/DDBJ whole genome shotgun (WGS) entry which is preliminary data.</text>
</comment>
<gene>
    <name evidence="2" type="ORF">Zm00014a_013978</name>
</gene>
<protein>
    <submittedName>
        <fullName evidence="2">Uncharacterized protein</fullName>
    </submittedName>
</protein>
<accession>A0A3L6EMC2</accession>
<dbReference type="Proteomes" id="UP000251960">
    <property type="component" value="Chromosome 5"/>
</dbReference>
<reference evidence="2 3" key="1">
    <citation type="journal article" date="2018" name="Nat. Genet.">
        <title>Extensive intraspecific gene order and gene structural variations between Mo17 and other maize genomes.</title>
        <authorList>
            <person name="Sun S."/>
            <person name="Zhou Y."/>
            <person name="Chen J."/>
            <person name="Shi J."/>
            <person name="Zhao H."/>
            <person name="Zhao H."/>
            <person name="Song W."/>
            <person name="Zhang M."/>
            <person name="Cui Y."/>
            <person name="Dong X."/>
            <person name="Liu H."/>
            <person name="Ma X."/>
            <person name="Jiao Y."/>
            <person name="Wang B."/>
            <person name="Wei X."/>
            <person name="Stein J.C."/>
            <person name="Glaubitz J.C."/>
            <person name="Lu F."/>
            <person name="Yu G."/>
            <person name="Liang C."/>
            <person name="Fengler K."/>
            <person name="Li B."/>
            <person name="Rafalski A."/>
            <person name="Schnable P.S."/>
            <person name="Ware D.H."/>
            <person name="Buckler E.S."/>
            <person name="Lai J."/>
        </authorList>
    </citation>
    <scope>NUCLEOTIDE SEQUENCE [LARGE SCALE GENOMIC DNA]</scope>
    <source>
        <strain evidence="3">cv. Missouri 17</strain>
        <tissue evidence="2">Seedling</tissue>
    </source>
</reference>
<proteinExistence type="predicted"/>
<evidence type="ECO:0000313" key="3">
    <source>
        <dbReference type="Proteomes" id="UP000251960"/>
    </source>
</evidence>
<dbReference type="EMBL" id="NCVQ01000006">
    <property type="protein sequence ID" value="PWZ22232.1"/>
    <property type="molecule type" value="Genomic_DNA"/>
</dbReference>